<keyword evidence="1" id="KW-0175">Coiled coil</keyword>
<dbReference type="Proteomes" id="UP000053797">
    <property type="component" value="Unassembled WGS sequence"/>
</dbReference>
<feature type="domain" description="Rok N-terminal oligomerisation" evidence="2">
    <location>
        <begin position="1"/>
        <end position="37"/>
    </location>
</feature>
<dbReference type="Pfam" id="PF26513">
    <property type="entry name" value="Rok_N"/>
    <property type="match status" value="1"/>
</dbReference>
<evidence type="ECO:0000313" key="3">
    <source>
        <dbReference type="EMBL" id="KSU50773.1"/>
    </source>
</evidence>
<evidence type="ECO:0000256" key="1">
    <source>
        <dbReference type="SAM" id="Coils"/>
    </source>
</evidence>
<feature type="coiled-coil region" evidence="1">
    <location>
        <begin position="5"/>
        <end position="46"/>
    </location>
</feature>
<sequence length="104" mass="12291">MFTERDGIKLRLEQIERLYSDLNREAKQLTERLRQLDEQGDEVQHDLSLNKEDRDHLKSSIDETLQALMKRTTVDAKVEQEKQEDLISKKALIEDIEGLLKKKK</sequence>
<reference evidence="3 4" key="1">
    <citation type="journal article" date="2015" name="Int. J. Syst. Evol. Microbiol.">
        <title>Exiguobacterium enclense sp. nov., isolated from sediment.</title>
        <authorList>
            <person name="Dastager S.G."/>
            <person name="Mawlankar R."/>
            <person name="Sonalkar V.V."/>
            <person name="Thorat M.N."/>
            <person name="Mual P."/>
            <person name="Verma A."/>
            <person name="Krishnamurthi S."/>
            <person name="Tang S.K."/>
            <person name="Li W.J."/>
        </authorList>
    </citation>
    <scope>NUCLEOTIDE SEQUENCE [LARGE SCALE GENOMIC DNA]</scope>
    <source>
        <strain evidence="3 4">NIO-1109</strain>
    </source>
</reference>
<dbReference type="RefSeq" id="WP_023468579.1">
    <property type="nucleotide sequence ID" value="NZ_FMYN01000001.1"/>
</dbReference>
<organism evidence="3 4">
    <name type="scientific">Exiguobacterium indicum</name>
    <dbReference type="NCBI Taxonomy" id="296995"/>
    <lineage>
        <taxon>Bacteria</taxon>
        <taxon>Bacillati</taxon>
        <taxon>Bacillota</taxon>
        <taxon>Bacilli</taxon>
        <taxon>Bacillales</taxon>
        <taxon>Bacillales Family XII. Incertae Sedis</taxon>
        <taxon>Exiguobacterium</taxon>
    </lineage>
</organism>
<evidence type="ECO:0000313" key="4">
    <source>
        <dbReference type="Proteomes" id="UP000053797"/>
    </source>
</evidence>
<dbReference type="GeneID" id="88811973"/>
<dbReference type="InterPro" id="IPR058971">
    <property type="entry name" value="Rok_N_oligomerisation"/>
</dbReference>
<dbReference type="AlphaFoldDB" id="A0A0V8GKH2"/>
<dbReference type="OrthoDB" id="2353374at2"/>
<proteinExistence type="predicted"/>
<gene>
    <name evidence="3" type="ORF">AS033_05170</name>
</gene>
<name>A0A0V8GKH2_9BACL</name>
<dbReference type="EMBL" id="LNQL01000001">
    <property type="protein sequence ID" value="KSU50773.1"/>
    <property type="molecule type" value="Genomic_DNA"/>
</dbReference>
<comment type="caution">
    <text evidence="3">The sequence shown here is derived from an EMBL/GenBank/DDBJ whole genome shotgun (WGS) entry which is preliminary data.</text>
</comment>
<evidence type="ECO:0000259" key="2">
    <source>
        <dbReference type="Pfam" id="PF26513"/>
    </source>
</evidence>
<accession>A0A0V8GKH2</accession>
<protein>
    <recommendedName>
        <fullName evidence="2">Rok N-terminal oligomerisation domain-containing protein</fullName>
    </recommendedName>
</protein>